<dbReference type="RefSeq" id="WP_238898191.1">
    <property type="nucleotide sequence ID" value="NZ_JAKOGG010000020.1"/>
</dbReference>
<evidence type="ECO:0000313" key="4">
    <source>
        <dbReference type="Proteomes" id="UP001201549"/>
    </source>
</evidence>
<dbReference type="Pfam" id="PF09832">
    <property type="entry name" value="DUF2059"/>
    <property type="match status" value="1"/>
</dbReference>
<feature type="domain" description="DUF2059" evidence="2">
    <location>
        <begin position="87"/>
        <end position="144"/>
    </location>
</feature>
<sequence length="164" mass="18706">MVRTIILALGLMLSVAAQAQEAKRADVEALLEASNMDAMIESIYAQTNKMFAGMGQQLGIKPDEQQLFDDYMNEVTSAMRKEVSWAKMKEPMVQIYLKHYSDKEIKDMLAFYQSETGQSMVKKMPAVTQDSMMLSQQMLQNFLPKIQVIAEDFNQKLQAHRQAK</sequence>
<gene>
    <name evidence="3" type="ORF">L9G74_18195</name>
</gene>
<comment type="caution">
    <text evidence="3">The sequence shown here is derived from an EMBL/GenBank/DDBJ whole genome shotgun (WGS) entry which is preliminary data.</text>
</comment>
<dbReference type="Proteomes" id="UP001201549">
    <property type="component" value="Unassembled WGS sequence"/>
</dbReference>
<keyword evidence="1" id="KW-0732">Signal</keyword>
<evidence type="ECO:0000313" key="3">
    <source>
        <dbReference type="EMBL" id="MCS4558372.1"/>
    </source>
</evidence>
<dbReference type="EMBL" id="JAKOGG010000020">
    <property type="protein sequence ID" value="MCS4558372.1"/>
    <property type="molecule type" value="Genomic_DNA"/>
</dbReference>
<feature type="signal peptide" evidence="1">
    <location>
        <begin position="1"/>
        <end position="19"/>
    </location>
</feature>
<keyword evidence="4" id="KW-1185">Reference proteome</keyword>
<dbReference type="InterPro" id="IPR018637">
    <property type="entry name" value="DUF2059"/>
</dbReference>
<evidence type="ECO:0000256" key="1">
    <source>
        <dbReference type="SAM" id="SignalP"/>
    </source>
</evidence>
<evidence type="ECO:0000259" key="2">
    <source>
        <dbReference type="Pfam" id="PF09832"/>
    </source>
</evidence>
<organism evidence="3 4">
    <name type="scientific">Shewanella electrica</name>
    <dbReference type="NCBI Taxonomy" id="515560"/>
    <lineage>
        <taxon>Bacteria</taxon>
        <taxon>Pseudomonadati</taxon>
        <taxon>Pseudomonadota</taxon>
        <taxon>Gammaproteobacteria</taxon>
        <taxon>Alteromonadales</taxon>
        <taxon>Shewanellaceae</taxon>
        <taxon>Shewanella</taxon>
    </lineage>
</organism>
<protein>
    <submittedName>
        <fullName evidence="3">DUF2059 domain-containing protein</fullName>
    </submittedName>
</protein>
<reference evidence="4" key="2">
    <citation type="submission" date="2023-07" db="EMBL/GenBank/DDBJ databases">
        <title>Shewanella mangrovi sp. nov., an acetaldehyde- degrading bacterium isolated from mangrove sediment.</title>
        <authorList>
            <person name="Liu Y."/>
        </authorList>
    </citation>
    <scope>NUCLEOTIDE SEQUENCE [LARGE SCALE GENOMIC DNA]</scope>
    <source>
        <strain evidence="4">C32</strain>
    </source>
</reference>
<proteinExistence type="predicted"/>
<name>A0ABT2FPV2_9GAMM</name>
<reference evidence="3 4" key="1">
    <citation type="submission" date="2022-02" db="EMBL/GenBank/DDBJ databases">
        <authorList>
            <person name="Zhuang L."/>
        </authorList>
    </citation>
    <scope>NUCLEOTIDE SEQUENCE [LARGE SCALE GENOMIC DNA]</scope>
    <source>
        <strain evidence="3 4">C32</strain>
    </source>
</reference>
<accession>A0ABT2FPV2</accession>
<feature type="chain" id="PRO_5045131262" evidence="1">
    <location>
        <begin position="20"/>
        <end position="164"/>
    </location>
</feature>